<dbReference type="InterPro" id="IPR022038">
    <property type="entry name" value="Ig-like_bact"/>
</dbReference>
<evidence type="ECO:0000259" key="4">
    <source>
        <dbReference type="Pfam" id="PF24893"/>
    </source>
</evidence>
<gene>
    <name evidence="5" type="ORF">H8711_06645</name>
</gene>
<keyword evidence="6" id="KW-1185">Reference proteome</keyword>
<evidence type="ECO:0000313" key="6">
    <source>
        <dbReference type="Proteomes" id="UP000653127"/>
    </source>
</evidence>
<feature type="region of interest" description="Disordered" evidence="1">
    <location>
        <begin position="516"/>
        <end position="544"/>
    </location>
</feature>
<evidence type="ECO:0000256" key="2">
    <source>
        <dbReference type="SAM" id="SignalP"/>
    </source>
</evidence>
<feature type="chain" id="PRO_5036689036" evidence="2">
    <location>
        <begin position="28"/>
        <end position="544"/>
    </location>
</feature>
<reference evidence="5" key="1">
    <citation type="submission" date="2020-08" db="EMBL/GenBank/DDBJ databases">
        <title>Genome public.</title>
        <authorList>
            <person name="Liu C."/>
            <person name="Sun Q."/>
        </authorList>
    </citation>
    <scope>NUCLEOTIDE SEQUENCE</scope>
    <source>
        <strain evidence="5">NSJ-31</strain>
    </source>
</reference>
<feature type="domain" description="Ig-like" evidence="3">
    <location>
        <begin position="292"/>
        <end position="383"/>
    </location>
</feature>
<feature type="domain" description="DUF7743" evidence="4">
    <location>
        <begin position="27"/>
        <end position="137"/>
    </location>
</feature>
<dbReference type="Pfam" id="PF12245">
    <property type="entry name" value="Big_3_2"/>
    <property type="match status" value="1"/>
</dbReference>
<dbReference type="InterPro" id="IPR056645">
    <property type="entry name" value="DUF7743"/>
</dbReference>
<protein>
    <submittedName>
        <fullName evidence="5">Ig-like domain repeat protein</fullName>
    </submittedName>
</protein>
<proteinExistence type="predicted"/>
<dbReference type="RefSeq" id="WP_249282688.1">
    <property type="nucleotide sequence ID" value="NZ_JACRST010000007.1"/>
</dbReference>
<name>A0A926DZE3_9FIRM</name>
<accession>A0A926DZE3</accession>
<organism evidence="5 6">
    <name type="scientific">Ligaoa zhengdingensis</name>
    <dbReference type="NCBI Taxonomy" id="2763658"/>
    <lineage>
        <taxon>Bacteria</taxon>
        <taxon>Bacillati</taxon>
        <taxon>Bacillota</taxon>
        <taxon>Clostridia</taxon>
        <taxon>Eubacteriales</taxon>
        <taxon>Oscillospiraceae</taxon>
        <taxon>Ligaoa</taxon>
    </lineage>
</organism>
<dbReference type="Proteomes" id="UP000653127">
    <property type="component" value="Unassembled WGS sequence"/>
</dbReference>
<sequence>MNRFFRPAAAALAALLTAGALPTFAQADSTPPQLQDVIVGASSATAPGSVSVAVKATDDLSGIKQATVLFENQENGRILSAALLPGDYDASAGLYRKELAIPAGEPAGTYELKSVTLIDEAKNLQTYSARGRISAANDNLPLGLATRFTVTPSQKAAKTPRITGIALDRAEVAGGATVNVTVATDSDAAVGRILLTFTNRADDRELTLALHQGDRVGPGVYRAGLEIGEFEAGGTFALTEATVIDGAKQQQKYLTQQEIIDDGKWTYLPLPQEPSFRIKNSAPDTAAPTLTGVWVDRASAAAGTSVTVSAAADDDLSGVKQLSVRFRNEQNGRVLYASMLADKSYDPATGRYCAVIEIPQYEPAGDYQIYRVTVTDEAGNRSQYCPWSERNDHADGFELLPEEPAFSVSNIPSKADADAPELEDIGYSAAGADAGRALGVSVKAYDASSGVRRIHLRFRNEENGRTLSLTLTARDYNPATGAYEGSILVPDNERTGYFDLVSARLTDNAGNSQSYAARDLIDSSDESEERLKLPDTGFSVSGRD</sequence>
<evidence type="ECO:0000259" key="3">
    <source>
        <dbReference type="Pfam" id="PF12245"/>
    </source>
</evidence>
<dbReference type="EMBL" id="JACRST010000007">
    <property type="protein sequence ID" value="MBC8546612.1"/>
    <property type="molecule type" value="Genomic_DNA"/>
</dbReference>
<evidence type="ECO:0000313" key="5">
    <source>
        <dbReference type="EMBL" id="MBC8546612.1"/>
    </source>
</evidence>
<dbReference type="Pfam" id="PF24893">
    <property type="entry name" value="DUF7743"/>
    <property type="match status" value="1"/>
</dbReference>
<comment type="caution">
    <text evidence="5">The sequence shown here is derived from an EMBL/GenBank/DDBJ whole genome shotgun (WGS) entry which is preliminary data.</text>
</comment>
<evidence type="ECO:0000256" key="1">
    <source>
        <dbReference type="SAM" id="MobiDB-lite"/>
    </source>
</evidence>
<keyword evidence="2" id="KW-0732">Signal</keyword>
<feature type="signal peptide" evidence="2">
    <location>
        <begin position="1"/>
        <end position="27"/>
    </location>
</feature>
<dbReference type="AlphaFoldDB" id="A0A926DZE3"/>